<dbReference type="GO" id="GO:0016832">
    <property type="term" value="F:aldehyde-lyase activity"/>
    <property type="evidence" value="ECO:0007669"/>
    <property type="project" value="TreeGrafter"/>
</dbReference>
<dbReference type="GO" id="GO:0005829">
    <property type="term" value="C:cytosol"/>
    <property type="evidence" value="ECO:0007669"/>
    <property type="project" value="TreeGrafter"/>
</dbReference>
<keyword evidence="5" id="KW-1185">Reference proteome</keyword>
<dbReference type="InterPro" id="IPR050197">
    <property type="entry name" value="Aldolase_class_II_sugar_metab"/>
</dbReference>
<dbReference type="STRING" id="464029.SAMN02982989_0006"/>
<dbReference type="AlphaFoldDB" id="A0A1X7G1F1"/>
<evidence type="ECO:0000256" key="1">
    <source>
        <dbReference type="ARBA" id="ARBA00022723"/>
    </source>
</evidence>
<dbReference type="SMART" id="SM01007">
    <property type="entry name" value="Aldolase_II"/>
    <property type="match status" value="1"/>
</dbReference>
<sequence length="235" mass="26045">MLTDAMKQDLVDANHILYERGVVDGFGHVSARDPDNPDHFWISRNLAPAMVAAQDLMCFDLDGNPVTDDRRSYLERFIHAEIYRSRPDVRSVVHSHSPSIIPFTVAKGVSLRPMCHMCGFLRSAPPVFEIRESAGDDTNLLISDSRLGSALARSLGGHSVVLMRGHGLTVVGSTIRQAVFRSVYAEVNAKLQMQAMALSDDVIYLTEEEADTCSSTMDGQLDRAWNLWKQAAIQI</sequence>
<evidence type="ECO:0000256" key="2">
    <source>
        <dbReference type="ARBA" id="ARBA00023239"/>
    </source>
</evidence>
<protein>
    <submittedName>
        <fullName evidence="4">HCOMODA/2-hydroxy-3-carboxy-muconic semialdehyde decarboxylase</fullName>
    </submittedName>
</protein>
<feature type="domain" description="Class II aldolase/adducin N-terminal" evidence="3">
    <location>
        <begin position="8"/>
        <end position="193"/>
    </location>
</feature>
<dbReference type="Gene3D" id="3.40.225.10">
    <property type="entry name" value="Class II aldolase/adducin N-terminal domain"/>
    <property type="match status" value="1"/>
</dbReference>
<dbReference type="SUPFAM" id="SSF53639">
    <property type="entry name" value="AraD/HMP-PK domain-like"/>
    <property type="match status" value="1"/>
</dbReference>
<dbReference type="Pfam" id="PF00596">
    <property type="entry name" value="Aldolase_II"/>
    <property type="match status" value="1"/>
</dbReference>
<gene>
    <name evidence="4" type="ORF">SAMN02982989_0006</name>
</gene>
<proteinExistence type="predicted"/>
<dbReference type="RefSeq" id="WP_234811291.1">
    <property type="nucleotide sequence ID" value="NZ_FXAF01000010.1"/>
</dbReference>
<accession>A0A1X7G1F1</accession>
<dbReference type="PANTHER" id="PTHR22789:SF0">
    <property type="entry name" value="3-OXO-TETRONATE 4-PHOSPHATE DECARBOXYLASE-RELATED"/>
    <property type="match status" value="1"/>
</dbReference>
<evidence type="ECO:0000259" key="3">
    <source>
        <dbReference type="SMART" id="SM01007"/>
    </source>
</evidence>
<evidence type="ECO:0000313" key="5">
    <source>
        <dbReference type="Proteomes" id="UP000192903"/>
    </source>
</evidence>
<dbReference type="Proteomes" id="UP000192903">
    <property type="component" value="Unassembled WGS sequence"/>
</dbReference>
<dbReference type="EMBL" id="FXAF01000010">
    <property type="protein sequence ID" value="SMF62286.1"/>
    <property type="molecule type" value="Genomic_DNA"/>
</dbReference>
<dbReference type="PANTHER" id="PTHR22789">
    <property type="entry name" value="FUCULOSE PHOSPHATE ALDOLASE"/>
    <property type="match status" value="1"/>
</dbReference>
<reference evidence="5" key="1">
    <citation type="submission" date="2017-04" db="EMBL/GenBank/DDBJ databases">
        <authorList>
            <person name="Varghese N."/>
            <person name="Submissions S."/>
        </authorList>
    </citation>
    <scope>NUCLEOTIDE SEQUENCE [LARGE SCALE GENOMIC DNA]</scope>
    <source>
        <strain evidence="5">B4P</strain>
    </source>
</reference>
<dbReference type="GO" id="GO:0019323">
    <property type="term" value="P:pentose catabolic process"/>
    <property type="evidence" value="ECO:0007669"/>
    <property type="project" value="TreeGrafter"/>
</dbReference>
<evidence type="ECO:0000313" key="4">
    <source>
        <dbReference type="EMBL" id="SMF62286.1"/>
    </source>
</evidence>
<name>A0A1X7G1F1_9HYPH</name>
<dbReference type="InterPro" id="IPR001303">
    <property type="entry name" value="Aldolase_II/adducin_N"/>
</dbReference>
<organism evidence="4 5">
    <name type="scientific">Xaviernesmea oryzae</name>
    <dbReference type="NCBI Taxonomy" id="464029"/>
    <lineage>
        <taxon>Bacteria</taxon>
        <taxon>Pseudomonadati</taxon>
        <taxon>Pseudomonadota</taxon>
        <taxon>Alphaproteobacteria</taxon>
        <taxon>Hyphomicrobiales</taxon>
        <taxon>Rhizobiaceae</taxon>
        <taxon>Rhizobium/Agrobacterium group</taxon>
        <taxon>Xaviernesmea</taxon>
    </lineage>
</organism>
<dbReference type="GO" id="GO:0046872">
    <property type="term" value="F:metal ion binding"/>
    <property type="evidence" value="ECO:0007669"/>
    <property type="project" value="UniProtKB-KW"/>
</dbReference>
<keyword evidence="1" id="KW-0479">Metal-binding</keyword>
<keyword evidence="2" id="KW-0456">Lyase</keyword>
<dbReference type="InterPro" id="IPR036409">
    <property type="entry name" value="Aldolase_II/adducin_N_sf"/>
</dbReference>